<sequence>MAAILPTSSSDVPPAAAPAPRTWLLIGDKLGDNAQAKTLADALGWPYEVRRVLPKPEWVLGKPAFAPTLDHLDLARSDRLEPPWPDLVVTIGRRPSMAALWVQDRSGGRTRIVLVGPPKRWPERFALIVAPGQFRIPPRDNLVQLDLPLMRADPARVAAAGEAWRERLADLQRPLTAVLVGGETKPYRFDAEAASDLLCELERLRARDGGSLYLTTSRRTRPEVVAALEAGLPEGARFYRWSAETGSANPYLGLLAHADRFVVTGDSVSMMVEVASLGKPLAIFELPLARGFGRRMRVALAELAGGGGGPLGRLTRSLLHRFDSAGYVRDLGEIHRLLIRRGLAVRLGEPFRPAEGPLADELAPVVARIRGLFG</sequence>
<dbReference type="Pfam" id="PF06258">
    <property type="entry name" value="Mito_fiss_Elm1"/>
    <property type="match status" value="1"/>
</dbReference>
<proteinExistence type="predicted"/>
<dbReference type="EMBL" id="JBBLZC010000008">
    <property type="protein sequence ID" value="MEK0083528.1"/>
    <property type="molecule type" value="Genomic_DNA"/>
</dbReference>
<organism evidence="1 2">
    <name type="scientific">Benzoatithermus flavus</name>
    <dbReference type="NCBI Taxonomy" id="3108223"/>
    <lineage>
        <taxon>Bacteria</taxon>
        <taxon>Pseudomonadati</taxon>
        <taxon>Pseudomonadota</taxon>
        <taxon>Alphaproteobacteria</taxon>
        <taxon>Geminicoccales</taxon>
        <taxon>Geminicoccaceae</taxon>
        <taxon>Benzoatithermus</taxon>
    </lineage>
</organism>
<evidence type="ECO:0000313" key="1">
    <source>
        <dbReference type="EMBL" id="MEK0083528.1"/>
    </source>
</evidence>
<reference evidence="1 2" key="1">
    <citation type="submission" date="2024-01" db="EMBL/GenBank/DDBJ databases">
        <title>Multi-omics insights into the function and evolution of sodium benzoate biodegradation pathways in Benzoatithermus flavus gen. nov., sp. nov. from hot spring.</title>
        <authorList>
            <person name="Hu C.-J."/>
            <person name="Li W.-J."/>
        </authorList>
    </citation>
    <scope>NUCLEOTIDE SEQUENCE [LARGE SCALE GENOMIC DNA]</scope>
    <source>
        <strain evidence="1 2">SYSU G07066</strain>
    </source>
</reference>
<dbReference type="InterPro" id="IPR009367">
    <property type="entry name" value="Elm1-like"/>
</dbReference>
<protein>
    <submittedName>
        <fullName evidence="1">ELM1/GtrOC1 family putative glycosyltransferase</fullName>
    </submittedName>
</protein>
<accession>A0ABU8XQN8</accession>
<dbReference type="PANTHER" id="PTHR33986:SF15">
    <property type="entry name" value="MITOCHONDRIAL FISSION PROTEIN ELM1"/>
    <property type="match status" value="1"/>
</dbReference>
<dbReference type="Proteomes" id="UP001375743">
    <property type="component" value="Unassembled WGS sequence"/>
</dbReference>
<evidence type="ECO:0000313" key="2">
    <source>
        <dbReference type="Proteomes" id="UP001375743"/>
    </source>
</evidence>
<dbReference type="RefSeq" id="WP_418159376.1">
    <property type="nucleotide sequence ID" value="NZ_JBBLZC010000008.1"/>
</dbReference>
<keyword evidence="2" id="KW-1185">Reference proteome</keyword>
<comment type="caution">
    <text evidence="1">The sequence shown here is derived from an EMBL/GenBank/DDBJ whole genome shotgun (WGS) entry which is preliminary data.</text>
</comment>
<name>A0ABU8XQN8_9PROT</name>
<dbReference type="PANTHER" id="PTHR33986">
    <property type="entry name" value="OS02G0535700 PROTEIN"/>
    <property type="match status" value="1"/>
</dbReference>
<gene>
    <name evidence="1" type="ORF">U1T56_10220</name>
</gene>